<dbReference type="PROSITE" id="PS52048">
    <property type="entry name" value="UCH_DOMAIN"/>
    <property type="match status" value="1"/>
</dbReference>
<feature type="site" description="Important for enzyme activity" evidence="6">
    <location>
        <position position="242"/>
    </location>
</feature>
<evidence type="ECO:0000313" key="10">
    <source>
        <dbReference type="EMBL" id="KAK1724740.1"/>
    </source>
</evidence>
<keyword evidence="2 6" id="KW-0645">Protease</keyword>
<dbReference type="GO" id="GO:0005737">
    <property type="term" value="C:cytoplasm"/>
    <property type="evidence" value="ECO:0007669"/>
    <property type="project" value="TreeGrafter"/>
</dbReference>
<evidence type="ECO:0000256" key="5">
    <source>
        <dbReference type="ARBA" id="ARBA00022807"/>
    </source>
</evidence>
<dbReference type="PRINTS" id="PR00707">
    <property type="entry name" value="UBCTHYDRLASE"/>
</dbReference>
<reference evidence="10" key="1">
    <citation type="submission" date="2021-12" db="EMBL/GenBank/DDBJ databases">
        <title>Comparative genomics, transcriptomics and evolutionary studies reveal genomic signatures of adaptation to plant cell wall in hemibiotrophic fungi.</title>
        <authorList>
            <consortium name="DOE Joint Genome Institute"/>
            <person name="Baroncelli R."/>
            <person name="Diaz J.F."/>
            <person name="Benocci T."/>
            <person name="Peng M."/>
            <person name="Battaglia E."/>
            <person name="Haridas S."/>
            <person name="Andreopoulos W."/>
            <person name="Labutti K."/>
            <person name="Pangilinan J."/>
            <person name="Floch G.L."/>
            <person name="Makela M.R."/>
            <person name="Henrissat B."/>
            <person name="Grigoriev I.V."/>
            <person name="Crouch J.A."/>
            <person name="De Vries R.P."/>
            <person name="Sukno S.A."/>
            <person name="Thon M.R."/>
        </authorList>
    </citation>
    <scope>NUCLEOTIDE SEQUENCE</scope>
    <source>
        <strain evidence="10">CBS 112980</strain>
    </source>
</reference>
<keyword evidence="5 6" id="KW-0788">Thiol protease</keyword>
<dbReference type="InterPro" id="IPR001578">
    <property type="entry name" value="Peptidase_C12_UCH"/>
</dbReference>
<dbReference type="GO" id="GO:0004843">
    <property type="term" value="F:cysteine-type deubiquitinase activity"/>
    <property type="evidence" value="ECO:0007669"/>
    <property type="project" value="UniProtKB-UniRule"/>
</dbReference>
<dbReference type="InterPro" id="IPR038765">
    <property type="entry name" value="Papain-like_cys_pep_sf"/>
</dbReference>
<feature type="domain" description="UCH catalytic" evidence="9">
    <location>
        <begin position="47"/>
        <end position="289"/>
    </location>
</feature>
<dbReference type="EMBL" id="JAHMHS010000048">
    <property type="protein sequence ID" value="KAK1724740.1"/>
    <property type="molecule type" value="Genomic_DNA"/>
</dbReference>
<feature type="active site" description="Nucleophile" evidence="6">
    <location>
        <position position="126"/>
    </location>
</feature>
<organism evidence="10 11">
    <name type="scientific">Glomerella acutata</name>
    <name type="common">Colletotrichum acutatum</name>
    <dbReference type="NCBI Taxonomy" id="27357"/>
    <lineage>
        <taxon>Eukaryota</taxon>
        <taxon>Fungi</taxon>
        <taxon>Dikarya</taxon>
        <taxon>Ascomycota</taxon>
        <taxon>Pezizomycotina</taxon>
        <taxon>Sordariomycetes</taxon>
        <taxon>Hypocreomycetidae</taxon>
        <taxon>Glomerellales</taxon>
        <taxon>Glomerellaceae</taxon>
        <taxon>Colletotrichum</taxon>
        <taxon>Colletotrichum acutatum species complex</taxon>
    </lineage>
</organism>
<evidence type="ECO:0000256" key="1">
    <source>
        <dbReference type="ARBA" id="ARBA00000707"/>
    </source>
</evidence>
<feature type="compositionally biased region" description="Basic residues" evidence="8">
    <location>
        <begin position="201"/>
        <end position="217"/>
    </location>
</feature>
<evidence type="ECO:0000256" key="8">
    <source>
        <dbReference type="SAM" id="MobiDB-lite"/>
    </source>
</evidence>
<dbReference type="PANTHER" id="PTHR10589:SF29">
    <property type="entry name" value="UBIQUITIN CARBOXYL-TERMINAL HYDROLASE"/>
    <property type="match status" value="1"/>
</dbReference>
<dbReference type="PANTHER" id="PTHR10589">
    <property type="entry name" value="UBIQUITIN CARBOXYL-TERMINAL HYDROLASE"/>
    <property type="match status" value="1"/>
</dbReference>
<evidence type="ECO:0000256" key="3">
    <source>
        <dbReference type="ARBA" id="ARBA00022786"/>
    </source>
</evidence>
<proteinExistence type="inferred from homology"/>
<feature type="site" description="Transition state stabilizer" evidence="6">
    <location>
        <position position="120"/>
    </location>
</feature>
<comment type="catalytic activity">
    <reaction evidence="1 6 7">
        <text>Thiol-dependent hydrolysis of ester, thioester, amide, peptide and isopeptide bonds formed by the C-terminal Gly of ubiquitin (a 76-residue protein attached to proteins as an intracellular targeting signal).</text>
        <dbReference type="EC" id="3.4.19.12"/>
    </reaction>
</comment>
<name>A0AAD8XIK8_GLOAC</name>
<dbReference type="GO" id="GO:0006511">
    <property type="term" value="P:ubiquitin-dependent protein catabolic process"/>
    <property type="evidence" value="ECO:0007669"/>
    <property type="project" value="UniProtKB-UniRule"/>
</dbReference>
<dbReference type="GeneID" id="85388979"/>
<comment type="similarity">
    <text evidence="6 7">Belongs to the peptidase C12 family.</text>
</comment>
<dbReference type="SUPFAM" id="SSF54001">
    <property type="entry name" value="Cysteine proteinases"/>
    <property type="match status" value="1"/>
</dbReference>
<dbReference type="FunFam" id="3.40.532.10:FF:000010">
    <property type="entry name" value="Ubiquitin carboxyl-terminal hydrolase"/>
    <property type="match status" value="1"/>
</dbReference>
<dbReference type="Pfam" id="PF01088">
    <property type="entry name" value="Peptidase_C12"/>
    <property type="match status" value="1"/>
</dbReference>
<dbReference type="GO" id="GO:0016579">
    <property type="term" value="P:protein deubiquitination"/>
    <property type="evidence" value="ECO:0007669"/>
    <property type="project" value="TreeGrafter"/>
</dbReference>
<dbReference type="Proteomes" id="UP001244207">
    <property type="component" value="Unassembled WGS sequence"/>
</dbReference>
<keyword evidence="4 6" id="KW-0378">Hydrolase</keyword>
<evidence type="ECO:0000313" key="11">
    <source>
        <dbReference type="Proteomes" id="UP001244207"/>
    </source>
</evidence>
<evidence type="ECO:0000256" key="2">
    <source>
        <dbReference type="ARBA" id="ARBA00022670"/>
    </source>
</evidence>
<dbReference type="RefSeq" id="XP_060364795.1">
    <property type="nucleotide sequence ID" value="XM_060505080.1"/>
</dbReference>
<protein>
    <recommendedName>
        <fullName evidence="7">Ubiquitin carboxyl-terminal hydrolase</fullName>
        <ecNumber evidence="7">3.4.19.12</ecNumber>
    </recommendedName>
</protein>
<dbReference type="CDD" id="cd09617">
    <property type="entry name" value="Peptidase_C12_UCH37_BAP1"/>
    <property type="match status" value="1"/>
</dbReference>
<dbReference type="PROSITE" id="PS52049">
    <property type="entry name" value="ULD"/>
    <property type="match status" value="1"/>
</dbReference>
<sequence>MAAGSRRNPKRKATETAAASSESKDYQTLLRESLAPLGEDELKEWEGWCEVESEPAFFNAMLREMGVKDVKVQEVFAVDEDYVATLPQPVYGLIFLYQYFSENYEDDSVVDSRDVWFANQTTDNACATVAMTNIIMNSPGVDLGKDLQAFKDSTSSLSTPLRGHALGSNTFIRSVHNSFTRRMDHLNADLVLEIEASESKKKTKRRGPAQKTKKSKKQKIDEESGFHFIAYVPANGSVWELDGLKTRPVCIGPLEEGVHWAELVQPEIQARMLQFEDTALTFNLLALCKSPLGILSGEIAGTLRSFELLKKRTNNLDGWQSLVAGNDQPLLSTDIERLAGFGISGLDIQQAQVDPAFERKIKKASTDMGELFNLYDDLVTKQKSLIGEYNAEIGSVNEDNDRVQGRKKDHTPAIHSWVQKLAEHGVLADWAANS</sequence>
<evidence type="ECO:0000256" key="7">
    <source>
        <dbReference type="RuleBase" id="RU361215"/>
    </source>
</evidence>
<feature type="active site" description="Proton donor" evidence="6">
    <location>
        <position position="227"/>
    </location>
</feature>
<dbReference type="EC" id="3.4.19.12" evidence="7"/>
<gene>
    <name evidence="10" type="ORF">BDZ83DRAFT_578047</name>
</gene>
<feature type="region of interest" description="Disordered" evidence="8">
    <location>
        <begin position="199"/>
        <end position="218"/>
    </location>
</feature>
<dbReference type="AlphaFoldDB" id="A0AAD8XIK8"/>
<feature type="region of interest" description="Disordered" evidence="8">
    <location>
        <begin position="1"/>
        <end position="25"/>
    </location>
</feature>
<comment type="caution">
    <text evidence="10">The sequence shown here is derived from an EMBL/GenBank/DDBJ whole genome shotgun (WGS) entry which is preliminary data.</text>
</comment>
<evidence type="ECO:0000259" key="9">
    <source>
        <dbReference type="PROSITE" id="PS52048"/>
    </source>
</evidence>
<dbReference type="Gene3D" id="3.40.532.10">
    <property type="entry name" value="Peptidase C12, ubiquitin carboxyl-terminal hydrolase"/>
    <property type="match status" value="1"/>
</dbReference>
<keyword evidence="11" id="KW-1185">Reference proteome</keyword>
<evidence type="ECO:0000256" key="6">
    <source>
        <dbReference type="PROSITE-ProRule" id="PRU01393"/>
    </source>
</evidence>
<keyword evidence="3 6" id="KW-0833">Ubl conjugation pathway</keyword>
<evidence type="ECO:0000256" key="4">
    <source>
        <dbReference type="ARBA" id="ARBA00022801"/>
    </source>
</evidence>
<accession>A0AAD8XIK8</accession>
<dbReference type="InterPro" id="IPR036959">
    <property type="entry name" value="Peptidase_C12_UCH_sf"/>
</dbReference>